<protein>
    <submittedName>
        <fullName evidence="1">Uncharacterized protein</fullName>
    </submittedName>
</protein>
<evidence type="ECO:0000313" key="2">
    <source>
        <dbReference type="Proteomes" id="UP000516173"/>
    </source>
</evidence>
<proteinExistence type="predicted"/>
<dbReference type="AlphaFoldDB" id="A0A7G1KTA9"/>
<sequence length="168" mass="18629">MLTNPDAHDDEFPDYGRAEVAEAAVRRLLDYVGAYGDGVVHTMVLRSWKASPPCGGKQCTDDRCGHPTHEEVQRHPLYTRDIEGIALLVRDALLRIPADGMSTEHGTEYTDVHGDARTVQTSSRDTAIAMRDDIRRVQARQQRSPDAEVVFRAVGPWMTDPTAPPPPL</sequence>
<dbReference type="Proteomes" id="UP000516173">
    <property type="component" value="Chromosome"/>
</dbReference>
<organism evidence="1 2">
    <name type="scientific">Nocardia wallacei</name>
    <dbReference type="NCBI Taxonomy" id="480035"/>
    <lineage>
        <taxon>Bacteria</taxon>
        <taxon>Bacillati</taxon>
        <taxon>Actinomycetota</taxon>
        <taxon>Actinomycetes</taxon>
        <taxon>Mycobacteriales</taxon>
        <taxon>Nocardiaceae</taxon>
        <taxon>Nocardia</taxon>
    </lineage>
</organism>
<dbReference type="KEGG" id="nwl:NWFMUON74_61140"/>
<dbReference type="EMBL" id="AP023396">
    <property type="protein sequence ID" value="BCK58342.1"/>
    <property type="molecule type" value="Genomic_DNA"/>
</dbReference>
<reference evidence="1 2" key="1">
    <citation type="submission" date="2020-08" db="EMBL/GenBank/DDBJ databases">
        <title>Genome Sequencing of Nocardia wallacei strain FMUON74 and assembly.</title>
        <authorList>
            <person name="Toyokawa M."/>
            <person name="Uesaka K."/>
        </authorList>
    </citation>
    <scope>NUCLEOTIDE SEQUENCE [LARGE SCALE GENOMIC DNA]</scope>
    <source>
        <strain evidence="1 2">FMUON74</strain>
    </source>
</reference>
<evidence type="ECO:0000313" key="1">
    <source>
        <dbReference type="EMBL" id="BCK58342.1"/>
    </source>
</evidence>
<gene>
    <name evidence="1" type="ORF">NWFMUON74_61140</name>
</gene>
<name>A0A7G1KTA9_9NOCA</name>
<accession>A0A7G1KTA9</accession>
<keyword evidence="2" id="KW-1185">Reference proteome</keyword>